<dbReference type="SUPFAM" id="SSF53335">
    <property type="entry name" value="S-adenosyl-L-methionine-dependent methyltransferases"/>
    <property type="match status" value="1"/>
</dbReference>
<dbReference type="AlphaFoldDB" id="A0A8T4C6G0"/>
<dbReference type="GO" id="GO:0008168">
    <property type="term" value="F:methyltransferase activity"/>
    <property type="evidence" value="ECO:0007669"/>
    <property type="project" value="UniProtKB-KW"/>
</dbReference>
<sequence>MDTHVWNKLPPREDVIVAKQVFEHIPADDIPDFFSRFIQKSPRIVFTITNYWAPSFVFLNDYTHINNQSLRTWVYWLRRAGYTTISFARLGAGKKIPLVSVLNRFLGGNDPCHSLIISAAAEKQ</sequence>
<dbReference type="Gene3D" id="3.40.50.150">
    <property type="entry name" value="Vaccinia Virus protein VP39"/>
    <property type="match status" value="1"/>
</dbReference>
<protein>
    <submittedName>
        <fullName evidence="1">Class I SAM-dependent methyltransferase</fullName>
    </submittedName>
</protein>
<dbReference type="GO" id="GO:0032259">
    <property type="term" value="P:methylation"/>
    <property type="evidence" value="ECO:0007669"/>
    <property type="project" value="UniProtKB-KW"/>
</dbReference>
<accession>A0A8T4C6G0</accession>
<dbReference type="InterPro" id="IPR029063">
    <property type="entry name" value="SAM-dependent_MTases_sf"/>
</dbReference>
<evidence type="ECO:0000313" key="2">
    <source>
        <dbReference type="Proteomes" id="UP000774699"/>
    </source>
</evidence>
<name>A0A8T4C6G0_9ARCH</name>
<reference evidence="1" key="1">
    <citation type="submission" date="2019-03" db="EMBL/GenBank/DDBJ databases">
        <title>Lake Tanganyika Metagenome-Assembled Genomes (MAGs).</title>
        <authorList>
            <person name="Tran P."/>
        </authorList>
    </citation>
    <scope>NUCLEOTIDE SEQUENCE</scope>
    <source>
        <strain evidence="1">M_DeepCast_50m_m2_156</strain>
    </source>
</reference>
<evidence type="ECO:0000313" key="1">
    <source>
        <dbReference type="EMBL" id="MBM3282106.1"/>
    </source>
</evidence>
<dbReference type="Proteomes" id="UP000774699">
    <property type="component" value="Unassembled WGS sequence"/>
</dbReference>
<comment type="caution">
    <text evidence="1">The sequence shown here is derived from an EMBL/GenBank/DDBJ whole genome shotgun (WGS) entry which is preliminary data.</text>
</comment>
<keyword evidence="1" id="KW-0489">Methyltransferase</keyword>
<proteinExistence type="predicted"/>
<keyword evidence="1" id="KW-0808">Transferase</keyword>
<dbReference type="EMBL" id="VGJJ01000010">
    <property type="protein sequence ID" value="MBM3282106.1"/>
    <property type="molecule type" value="Genomic_DNA"/>
</dbReference>
<gene>
    <name evidence="1" type="ORF">FJY86_02070</name>
</gene>
<organism evidence="1 2">
    <name type="scientific">Candidatus Iainarchaeum sp</name>
    <dbReference type="NCBI Taxonomy" id="3101447"/>
    <lineage>
        <taxon>Archaea</taxon>
        <taxon>Candidatus Iainarchaeota</taxon>
        <taxon>Candidatus Iainarchaeia</taxon>
        <taxon>Candidatus Iainarchaeales</taxon>
        <taxon>Candidatus Iainarchaeaceae</taxon>
        <taxon>Candidatus Iainarchaeum</taxon>
    </lineage>
</organism>